<gene>
    <name evidence="1" type="ORF">RHGRI_035509</name>
</gene>
<dbReference type="EMBL" id="JACTNZ010000013">
    <property type="protein sequence ID" value="KAG5514133.1"/>
    <property type="molecule type" value="Genomic_DNA"/>
</dbReference>
<proteinExistence type="predicted"/>
<sequence length="70" mass="7947">MNYKEHMDGSKGMTQLFIKLLRVLEAPGAYCKHHLSQAILEKVSMKERSTNYGIFSRVFTKAKNLADSLA</sequence>
<evidence type="ECO:0000313" key="2">
    <source>
        <dbReference type="Proteomes" id="UP000823749"/>
    </source>
</evidence>
<organism evidence="1 2">
    <name type="scientific">Rhododendron griersonianum</name>
    <dbReference type="NCBI Taxonomy" id="479676"/>
    <lineage>
        <taxon>Eukaryota</taxon>
        <taxon>Viridiplantae</taxon>
        <taxon>Streptophyta</taxon>
        <taxon>Embryophyta</taxon>
        <taxon>Tracheophyta</taxon>
        <taxon>Spermatophyta</taxon>
        <taxon>Magnoliopsida</taxon>
        <taxon>eudicotyledons</taxon>
        <taxon>Gunneridae</taxon>
        <taxon>Pentapetalae</taxon>
        <taxon>asterids</taxon>
        <taxon>Ericales</taxon>
        <taxon>Ericaceae</taxon>
        <taxon>Ericoideae</taxon>
        <taxon>Rhodoreae</taxon>
        <taxon>Rhododendron</taxon>
    </lineage>
</organism>
<reference evidence="1 2" key="1">
    <citation type="submission" date="2020-08" db="EMBL/GenBank/DDBJ databases">
        <title>Plant Genome Project.</title>
        <authorList>
            <person name="Zhang R.-G."/>
        </authorList>
    </citation>
    <scope>NUCLEOTIDE SEQUENCE [LARGE SCALE GENOMIC DNA]</scope>
    <source>
        <strain evidence="1">WSP0</strain>
        <tissue evidence="1">Leaf</tissue>
    </source>
</reference>
<keyword evidence="2" id="KW-1185">Reference proteome</keyword>
<accession>A0AAV6HJD7</accession>
<evidence type="ECO:0000313" key="1">
    <source>
        <dbReference type="EMBL" id="KAG5514133.1"/>
    </source>
</evidence>
<dbReference type="Proteomes" id="UP000823749">
    <property type="component" value="Chromosome 13"/>
</dbReference>
<protein>
    <submittedName>
        <fullName evidence="1">Uncharacterized protein</fullName>
    </submittedName>
</protein>
<comment type="caution">
    <text evidence="1">The sequence shown here is derived from an EMBL/GenBank/DDBJ whole genome shotgun (WGS) entry which is preliminary data.</text>
</comment>
<dbReference type="AlphaFoldDB" id="A0AAV6HJD7"/>
<name>A0AAV6HJD7_9ERIC</name>